<evidence type="ECO:0000256" key="5">
    <source>
        <dbReference type="SAM" id="Phobius"/>
    </source>
</evidence>
<dbReference type="PANTHER" id="PTHR31623">
    <property type="entry name" value="F21J9.9"/>
    <property type="match status" value="1"/>
</dbReference>
<feature type="transmembrane region" description="Helical" evidence="5">
    <location>
        <begin position="94"/>
        <end position="119"/>
    </location>
</feature>
<keyword evidence="5" id="KW-0812">Transmembrane</keyword>
<feature type="transmembrane region" description="Helical" evidence="5">
    <location>
        <begin position="71"/>
        <end position="87"/>
    </location>
</feature>
<proteinExistence type="inferred from homology"/>
<name>A0A5N6QNW4_9ROSI</name>
<keyword evidence="3" id="KW-0012">Acyltransferase</keyword>
<accession>A0A5N6QNW4</accession>
<evidence type="ECO:0000256" key="2">
    <source>
        <dbReference type="ARBA" id="ARBA00022679"/>
    </source>
</evidence>
<sequence>MCNSMSLHPPFVCASKHHTRFPKQFSDEGGRSLLRMLIIWISLDGLGDPYFDFDTLVAHLQISADTASTRVGFSTLALVALALRVAIFDASNTFLLVALFSTTKYVAGGVGLISFVFAVPELNPRGPLCSRIQSLLYEACGRTMNPVDGVVGFYRVESGDSVRGWFSGAFGGEQYRRIYGEGKPKNIQPEGRNRRVVQDIGNLVAKRAVEGKPHHAKSISLSLCLLQSLSVLHLVFWEEDDLEDNPGITSFLPYKNSFLGIPRKFICAALGSGEAVPPEFRAASRLPPRRDTDSPLPHAQRSQRLKASLSETLTLFYPLAGKIKDDVSIDCNDDGVDFFEARVYCRLSDVLKQPEQKMVRRFLPQEIQSRQRTGNLVVVQATLFECGGMALGVGISHRLADASTTSMFIHGYSKYKSDTI</sequence>
<dbReference type="AlphaFoldDB" id="A0A5N6QNW4"/>
<keyword evidence="7" id="KW-1185">Reference proteome</keyword>
<dbReference type="Pfam" id="PF02458">
    <property type="entry name" value="Transferase"/>
    <property type="match status" value="1"/>
</dbReference>
<evidence type="ECO:0000256" key="3">
    <source>
        <dbReference type="ARBA" id="ARBA00023315"/>
    </source>
</evidence>
<evidence type="ECO:0000256" key="4">
    <source>
        <dbReference type="SAM" id="MobiDB-lite"/>
    </source>
</evidence>
<dbReference type="EMBL" id="CM017322">
    <property type="protein sequence ID" value="KAE8008831.1"/>
    <property type="molecule type" value="Genomic_DNA"/>
</dbReference>
<organism evidence="6 7">
    <name type="scientific">Carpinus fangiana</name>
    <dbReference type="NCBI Taxonomy" id="176857"/>
    <lineage>
        <taxon>Eukaryota</taxon>
        <taxon>Viridiplantae</taxon>
        <taxon>Streptophyta</taxon>
        <taxon>Embryophyta</taxon>
        <taxon>Tracheophyta</taxon>
        <taxon>Spermatophyta</taxon>
        <taxon>Magnoliopsida</taxon>
        <taxon>eudicotyledons</taxon>
        <taxon>Gunneridae</taxon>
        <taxon>Pentapetalae</taxon>
        <taxon>rosids</taxon>
        <taxon>fabids</taxon>
        <taxon>Fagales</taxon>
        <taxon>Betulaceae</taxon>
        <taxon>Carpinus</taxon>
    </lineage>
</organism>
<dbReference type="GO" id="GO:0016746">
    <property type="term" value="F:acyltransferase activity"/>
    <property type="evidence" value="ECO:0007669"/>
    <property type="project" value="UniProtKB-KW"/>
</dbReference>
<comment type="similarity">
    <text evidence="1">Belongs to the plant acyltransferase family.</text>
</comment>
<reference evidence="6 7" key="1">
    <citation type="submission" date="2019-06" db="EMBL/GenBank/DDBJ databases">
        <title>A chromosomal-level reference genome of Carpinus fangiana (Coryloideae, Betulaceae).</title>
        <authorList>
            <person name="Yang X."/>
            <person name="Wang Z."/>
            <person name="Zhang L."/>
            <person name="Hao G."/>
            <person name="Liu J."/>
            <person name="Yang Y."/>
        </authorList>
    </citation>
    <scope>NUCLEOTIDE SEQUENCE [LARGE SCALE GENOMIC DNA]</scope>
    <source>
        <strain evidence="6">Cfa_2016G</strain>
        <tissue evidence="6">Leaf</tissue>
    </source>
</reference>
<gene>
    <name evidence="6" type="ORF">FH972_005304</name>
</gene>
<evidence type="ECO:0000313" key="6">
    <source>
        <dbReference type="EMBL" id="KAE8008831.1"/>
    </source>
</evidence>
<evidence type="ECO:0000313" key="7">
    <source>
        <dbReference type="Proteomes" id="UP000327013"/>
    </source>
</evidence>
<dbReference type="PANTHER" id="PTHR31623:SF122">
    <property type="entry name" value="HXXXD-TYPE ACYL-TRANSFERASE FAMILY PROTEIN"/>
    <property type="match status" value="1"/>
</dbReference>
<feature type="region of interest" description="Disordered" evidence="4">
    <location>
        <begin position="281"/>
        <end position="301"/>
    </location>
</feature>
<dbReference type="Proteomes" id="UP000327013">
    <property type="component" value="Chromosome 2"/>
</dbReference>
<dbReference type="OrthoDB" id="1741605at2759"/>
<keyword evidence="5" id="KW-0472">Membrane</keyword>
<dbReference type="Gene3D" id="3.30.559.10">
    <property type="entry name" value="Chloramphenicol acetyltransferase-like domain"/>
    <property type="match status" value="1"/>
</dbReference>
<protein>
    <submittedName>
        <fullName evidence="6">Uncharacterized protein</fullName>
    </submittedName>
</protein>
<evidence type="ECO:0000256" key="1">
    <source>
        <dbReference type="ARBA" id="ARBA00009861"/>
    </source>
</evidence>
<keyword evidence="2" id="KW-0808">Transferase</keyword>
<dbReference type="InterPro" id="IPR023213">
    <property type="entry name" value="CAT-like_dom_sf"/>
</dbReference>
<keyword evidence="5" id="KW-1133">Transmembrane helix</keyword>